<evidence type="ECO:0000256" key="11">
    <source>
        <dbReference type="ARBA" id="ARBA00023136"/>
    </source>
</evidence>
<evidence type="ECO:0000256" key="12">
    <source>
        <dbReference type="ARBA" id="ARBA00023157"/>
    </source>
</evidence>
<dbReference type="PANTHER" id="PTHR47976:SF60">
    <property type="entry name" value="RECEPTOR-LIKE SERINE_THREONINE-PROTEIN KINASE"/>
    <property type="match status" value="1"/>
</dbReference>
<dbReference type="SUPFAM" id="SSF51110">
    <property type="entry name" value="alpha-D-mannose-specific plant lectins"/>
    <property type="match status" value="1"/>
</dbReference>
<keyword evidence="8 17" id="KW-0418">Kinase</keyword>
<dbReference type="PROSITE" id="PS50927">
    <property type="entry name" value="BULB_LECTIN"/>
    <property type="match status" value="1"/>
</dbReference>
<dbReference type="EMBL" id="JACTNZ010000008">
    <property type="protein sequence ID" value="KAG5534035.1"/>
    <property type="molecule type" value="Genomic_DNA"/>
</dbReference>
<feature type="chain" id="PRO_5043719844" description="Receptor-like serine/threonine-protein kinase" evidence="21">
    <location>
        <begin position="28"/>
        <end position="885"/>
    </location>
</feature>
<feature type="domain" description="Bulb-type lectin" evidence="23">
    <location>
        <begin position="53"/>
        <end position="167"/>
    </location>
</feature>
<keyword evidence="5 20" id="KW-0812">Transmembrane</keyword>
<dbReference type="SUPFAM" id="SSF56112">
    <property type="entry name" value="Protein kinase-like (PK-like)"/>
    <property type="match status" value="1"/>
</dbReference>
<dbReference type="SMART" id="SM00108">
    <property type="entry name" value="B_lectin"/>
    <property type="match status" value="1"/>
</dbReference>
<comment type="caution">
    <text evidence="24">The sequence shown here is derived from an EMBL/GenBank/DDBJ whole genome shotgun (WGS) entry which is preliminary data.</text>
</comment>
<sequence length="885" mass="97063">MGSSDPMINTFNMILLLILVLPPASHSAPISSEFIRTSFNASYFQFIDQSGVFLASPGGGTFTAAITNTNPDHNPLLTTPDYSFYLAVIHPDSGTIIWSANRNSPVSNSAMLHLTSTSLSITDDSGNLIWSTPPFRSPSTIALLQLQDSGNLVLLDQFNHSLWESFDHPTDTIVMGQRLPVRKESSTVSAPRTDVNLSTGDYRFAVTVGGDAVMTWNGMTYWKLSMEPKAYKDSNLPASYMAINGTGLYLFAANGSAVVVHMNLDESEFRVAKLESNGKFSVKSFKNQNWVQEFTGPKDDCRIPNVCGRIGLCSTGTCSCPQGFRTSSETNQGCLPTDTSYSLPSACNASVNGNGSEYNSSTSYMKLGDGMDYFFNGFTDPLIHGVNLSICEDLCSKNCSCLGLFHDNSSGSCYLLENHLGSIMLISTTNANRMGYIKALFVSTDAGPNGSRRKQHLPLVGLVLLPSSGSFLLITIVVGLFWYRKRKSRNDVVKLGHANSSSSTELEIIFIPGLPVRFGYEELVFATENFKTQIGFGAFGTVYKGTMLDKTVVAVKKITSLGIEGKKEFCTEIAIIGNIHHVNLVRLKGFCAQGRQRFLVYEYMNKGSLDRVLFGKGPVLEWQERVEIALGTARGLAYLHSACEQKIIHCDVKPENILLHNNLQVKISDFGLSKLLSPEQSGLFTTMRGTRGYLAPEWLSNSAITDKSDVYSYGMVLLEIIRGRKNCSLQTRTSRADNSSLSGNGQSPSPSSIYFPLFALEMHEQRRYLELADPRLEGRVTSEEVGKLVRVALCCVHEEPMIRPSMANVVGMLEGGHPLGVPQVESLNFLRFFGQRFTEASRIEGYSEQNEFVLLPQVNGAHNSSSSGSQNSYSYISSQQVSGPR</sequence>
<evidence type="ECO:0000256" key="3">
    <source>
        <dbReference type="ARBA" id="ARBA00022536"/>
    </source>
</evidence>
<evidence type="ECO:0000256" key="17">
    <source>
        <dbReference type="PIRNR" id="PIRNR000641"/>
    </source>
</evidence>
<evidence type="ECO:0000256" key="20">
    <source>
        <dbReference type="SAM" id="Phobius"/>
    </source>
</evidence>
<comment type="catalytic activity">
    <reaction evidence="16 17">
        <text>L-seryl-[protein] + ATP = O-phospho-L-seryl-[protein] + ADP + H(+)</text>
        <dbReference type="Rhea" id="RHEA:17989"/>
        <dbReference type="Rhea" id="RHEA-COMP:9863"/>
        <dbReference type="Rhea" id="RHEA-COMP:11604"/>
        <dbReference type="ChEBI" id="CHEBI:15378"/>
        <dbReference type="ChEBI" id="CHEBI:29999"/>
        <dbReference type="ChEBI" id="CHEBI:30616"/>
        <dbReference type="ChEBI" id="CHEBI:83421"/>
        <dbReference type="ChEBI" id="CHEBI:456216"/>
        <dbReference type="EC" id="2.7.11.1"/>
    </reaction>
</comment>
<dbReference type="Gene3D" id="1.10.510.10">
    <property type="entry name" value="Transferase(Phosphotransferase) domain 1"/>
    <property type="match status" value="1"/>
</dbReference>
<dbReference type="InterPro" id="IPR011009">
    <property type="entry name" value="Kinase-like_dom_sf"/>
</dbReference>
<evidence type="ECO:0000256" key="18">
    <source>
        <dbReference type="PROSITE-ProRule" id="PRU10141"/>
    </source>
</evidence>
<gene>
    <name evidence="24" type="ORF">RHGRI_022251</name>
</gene>
<evidence type="ECO:0000256" key="21">
    <source>
        <dbReference type="SAM" id="SignalP"/>
    </source>
</evidence>
<dbReference type="Pfam" id="PF00954">
    <property type="entry name" value="S_locus_glycop"/>
    <property type="match status" value="1"/>
</dbReference>
<dbReference type="PROSITE" id="PS00108">
    <property type="entry name" value="PROTEIN_KINASE_ST"/>
    <property type="match status" value="1"/>
</dbReference>
<dbReference type="InterPro" id="IPR000858">
    <property type="entry name" value="S_locus_glycoprot_dom"/>
</dbReference>
<keyword evidence="11 20" id="KW-0472">Membrane</keyword>
<evidence type="ECO:0000259" key="23">
    <source>
        <dbReference type="PROSITE" id="PS50927"/>
    </source>
</evidence>
<feature type="transmembrane region" description="Helical" evidence="20">
    <location>
        <begin position="459"/>
        <end position="483"/>
    </location>
</feature>
<dbReference type="InterPro" id="IPR036426">
    <property type="entry name" value="Bulb-type_lectin_dom_sf"/>
</dbReference>
<evidence type="ECO:0000313" key="25">
    <source>
        <dbReference type="Proteomes" id="UP000823749"/>
    </source>
</evidence>
<evidence type="ECO:0000313" key="24">
    <source>
        <dbReference type="EMBL" id="KAG5534035.1"/>
    </source>
</evidence>
<dbReference type="AlphaFoldDB" id="A0AAV6J3P1"/>
<evidence type="ECO:0000256" key="13">
    <source>
        <dbReference type="ARBA" id="ARBA00023170"/>
    </source>
</evidence>
<dbReference type="GO" id="GO:0005524">
    <property type="term" value="F:ATP binding"/>
    <property type="evidence" value="ECO:0007669"/>
    <property type="project" value="UniProtKB-UniRule"/>
</dbReference>
<dbReference type="FunFam" id="3.30.200.20:FF:000178">
    <property type="entry name" value="serine/threonine-protein kinase PBS1-like"/>
    <property type="match status" value="1"/>
</dbReference>
<proteinExistence type="inferred from homology"/>
<keyword evidence="25" id="KW-1185">Reference proteome</keyword>
<dbReference type="CDD" id="cd14066">
    <property type="entry name" value="STKc_IRAK"/>
    <property type="match status" value="1"/>
</dbReference>
<keyword evidence="12" id="KW-1015">Disulfide bond</keyword>
<evidence type="ECO:0000256" key="5">
    <source>
        <dbReference type="ARBA" id="ARBA00022692"/>
    </source>
</evidence>
<dbReference type="PIRSF" id="PIRSF000641">
    <property type="entry name" value="SRK"/>
    <property type="match status" value="1"/>
</dbReference>
<dbReference type="Gene3D" id="2.90.10.30">
    <property type="match status" value="1"/>
</dbReference>
<comment type="similarity">
    <text evidence="17">Belongs to the protein kinase superfamily. Ser/Thr protein kinase family.</text>
</comment>
<evidence type="ECO:0000256" key="6">
    <source>
        <dbReference type="ARBA" id="ARBA00022729"/>
    </source>
</evidence>
<comment type="subcellular location">
    <subcellularLocation>
        <location evidence="1">Membrane</location>
        <topology evidence="1">Single-pass membrane protein</topology>
    </subcellularLocation>
</comment>
<dbReference type="PROSITE" id="PS00107">
    <property type="entry name" value="PROTEIN_KINASE_ATP"/>
    <property type="match status" value="1"/>
</dbReference>
<dbReference type="GO" id="GO:0004674">
    <property type="term" value="F:protein serine/threonine kinase activity"/>
    <property type="evidence" value="ECO:0007669"/>
    <property type="project" value="UniProtKB-KW"/>
</dbReference>
<dbReference type="GO" id="GO:0016020">
    <property type="term" value="C:membrane"/>
    <property type="evidence" value="ECO:0007669"/>
    <property type="project" value="UniProtKB-SubCell"/>
</dbReference>
<keyword evidence="14" id="KW-0325">Glycoprotein</keyword>
<dbReference type="InterPro" id="IPR008271">
    <property type="entry name" value="Ser/Thr_kinase_AS"/>
</dbReference>
<evidence type="ECO:0000256" key="9">
    <source>
        <dbReference type="ARBA" id="ARBA00022840"/>
    </source>
</evidence>
<comment type="catalytic activity">
    <reaction evidence="15 17">
        <text>L-threonyl-[protein] + ATP = O-phospho-L-threonyl-[protein] + ADP + H(+)</text>
        <dbReference type="Rhea" id="RHEA:46608"/>
        <dbReference type="Rhea" id="RHEA-COMP:11060"/>
        <dbReference type="Rhea" id="RHEA-COMP:11605"/>
        <dbReference type="ChEBI" id="CHEBI:15378"/>
        <dbReference type="ChEBI" id="CHEBI:30013"/>
        <dbReference type="ChEBI" id="CHEBI:30616"/>
        <dbReference type="ChEBI" id="CHEBI:61977"/>
        <dbReference type="ChEBI" id="CHEBI:456216"/>
        <dbReference type="EC" id="2.7.11.1"/>
    </reaction>
</comment>
<dbReference type="Pfam" id="PF01453">
    <property type="entry name" value="B_lectin"/>
    <property type="match status" value="1"/>
</dbReference>
<dbReference type="PROSITE" id="PS50011">
    <property type="entry name" value="PROTEIN_KINASE_DOM"/>
    <property type="match status" value="1"/>
</dbReference>
<feature type="domain" description="Protein kinase" evidence="22">
    <location>
        <begin position="528"/>
        <end position="820"/>
    </location>
</feature>
<dbReference type="InterPro" id="IPR024171">
    <property type="entry name" value="SRK-like_kinase"/>
</dbReference>
<feature type="signal peptide" evidence="21">
    <location>
        <begin position="1"/>
        <end position="27"/>
    </location>
</feature>
<dbReference type="SMART" id="SM00220">
    <property type="entry name" value="S_TKc"/>
    <property type="match status" value="1"/>
</dbReference>
<keyword evidence="13" id="KW-0675">Receptor</keyword>
<name>A0AAV6J3P1_9ERIC</name>
<evidence type="ECO:0000256" key="14">
    <source>
        <dbReference type="ARBA" id="ARBA00023180"/>
    </source>
</evidence>
<evidence type="ECO:0000256" key="2">
    <source>
        <dbReference type="ARBA" id="ARBA00022527"/>
    </source>
</evidence>
<accession>A0AAV6J3P1</accession>
<keyword evidence="3" id="KW-0245">EGF-like domain</keyword>
<keyword evidence="6 21" id="KW-0732">Signal</keyword>
<evidence type="ECO:0000256" key="16">
    <source>
        <dbReference type="ARBA" id="ARBA00048679"/>
    </source>
</evidence>
<dbReference type="Proteomes" id="UP000823749">
    <property type="component" value="Chromosome 8"/>
</dbReference>
<dbReference type="InterPro" id="IPR001480">
    <property type="entry name" value="Bulb-type_lectin_dom"/>
</dbReference>
<dbReference type="PANTHER" id="PTHR47976">
    <property type="entry name" value="G-TYPE LECTIN S-RECEPTOR-LIKE SERINE/THREONINE-PROTEIN KINASE SD2-5"/>
    <property type="match status" value="1"/>
</dbReference>
<dbReference type="InterPro" id="IPR051343">
    <property type="entry name" value="G-type_lectin_kinases/EP1-like"/>
</dbReference>
<evidence type="ECO:0000256" key="4">
    <source>
        <dbReference type="ARBA" id="ARBA00022679"/>
    </source>
</evidence>
<evidence type="ECO:0000256" key="7">
    <source>
        <dbReference type="ARBA" id="ARBA00022741"/>
    </source>
</evidence>
<keyword evidence="2 17" id="KW-0723">Serine/threonine-protein kinase</keyword>
<keyword evidence="7 17" id="KW-0547">Nucleotide-binding</keyword>
<keyword evidence="10 20" id="KW-1133">Transmembrane helix</keyword>
<dbReference type="Pfam" id="PF00069">
    <property type="entry name" value="Pkinase"/>
    <property type="match status" value="1"/>
</dbReference>
<dbReference type="CDD" id="cd00028">
    <property type="entry name" value="B_lectin"/>
    <property type="match status" value="1"/>
</dbReference>
<dbReference type="FunFam" id="1.10.510.10:FF:000589">
    <property type="entry name" value="Serine/threonine-protein kinase"/>
    <property type="match status" value="1"/>
</dbReference>
<feature type="binding site" evidence="18">
    <location>
        <position position="557"/>
    </location>
    <ligand>
        <name>ATP</name>
        <dbReference type="ChEBI" id="CHEBI:30616"/>
    </ligand>
</feature>
<evidence type="ECO:0000256" key="15">
    <source>
        <dbReference type="ARBA" id="ARBA00047899"/>
    </source>
</evidence>
<evidence type="ECO:0000256" key="8">
    <source>
        <dbReference type="ARBA" id="ARBA00022777"/>
    </source>
</evidence>
<evidence type="ECO:0000256" key="10">
    <source>
        <dbReference type="ARBA" id="ARBA00022989"/>
    </source>
</evidence>
<dbReference type="GO" id="GO:0048544">
    <property type="term" value="P:recognition of pollen"/>
    <property type="evidence" value="ECO:0007669"/>
    <property type="project" value="InterPro"/>
</dbReference>
<keyword evidence="4 17" id="KW-0808">Transferase</keyword>
<evidence type="ECO:0000256" key="19">
    <source>
        <dbReference type="SAM" id="MobiDB-lite"/>
    </source>
</evidence>
<evidence type="ECO:0000256" key="1">
    <source>
        <dbReference type="ARBA" id="ARBA00004167"/>
    </source>
</evidence>
<feature type="region of interest" description="Disordered" evidence="19">
    <location>
        <begin position="863"/>
        <end position="885"/>
    </location>
</feature>
<reference evidence="24" key="1">
    <citation type="submission" date="2020-08" db="EMBL/GenBank/DDBJ databases">
        <title>Plant Genome Project.</title>
        <authorList>
            <person name="Zhang R.-G."/>
        </authorList>
    </citation>
    <scope>NUCLEOTIDE SEQUENCE</scope>
    <source>
        <strain evidence="24">WSP0</strain>
        <tissue evidence="24">Leaf</tissue>
    </source>
</reference>
<dbReference type="EC" id="2.7.11.1" evidence="17"/>
<dbReference type="InterPro" id="IPR000719">
    <property type="entry name" value="Prot_kinase_dom"/>
</dbReference>
<keyword evidence="9 17" id="KW-0067">ATP-binding</keyword>
<organism evidence="24 25">
    <name type="scientific">Rhododendron griersonianum</name>
    <dbReference type="NCBI Taxonomy" id="479676"/>
    <lineage>
        <taxon>Eukaryota</taxon>
        <taxon>Viridiplantae</taxon>
        <taxon>Streptophyta</taxon>
        <taxon>Embryophyta</taxon>
        <taxon>Tracheophyta</taxon>
        <taxon>Spermatophyta</taxon>
        <taxon>Magnoliopsida</taxon>
        <taxon>eudicotyledons</taxon>
        <taxon>Gunneridae</taxon>
        <taxon>Pentapetalae</taxon>
        <taxon>asterids</taxon>
        <taxon>Ericales</taxon>
        <taxon>Ericaceae</taxon>
        <taxon>Ericoideae</taxon>
        <taxon>Rhodoreae</taxon>
        <taxon>Rhododendron</taxon>
    </lineage>
</organism>
<dbReference type="InterPro" id="IPR017441">
    <property type="entry name" value="Protein_kinase_ATP_BS"/>
</dbReference>
<protein>
    <recommendedName>
        <fullName evidence="17">Receptor-like serine/threonine-protein kinase</fullName>
        <ecNumber evidence="17">2.7.11.1</ecNumber>
    </recommendedName>
</protein>
<dbReference type="Gene3D" id="3.30.200.20">
    <property type="entry name" value="Phosphorylase Kinase, domain 1"/>
    <property type="match status" value="1"/>
</dbReference>
<evidence type="ECO:0000259" key="22">
    <source>
        <dbReference type="PROSITE" id="PS50011"/>
    </source>
</evidence>